<reference evidence="1" key="1">
    <citation type="submission" date="2014-09" db="EMBL/GenBank/DDBJ databases">
        <authorList>
            <person name="Magalhaes I.L.F."/>
            <person name="Oliveira U."/>
            <person name="Santos F.R."/>
            <person name="Vidigal T.H.D.A."/>
            <person name="Brescovit A.D."/>
            <person name="Santos A.J."/>
        </authorList>
    </citation>
    <scope>NUCLEOTIDE SEQUENCE</scope>
    <source>
        <tissue evidence="1">Shoot tissue taken approximately 20 cm above the soil surface</tissue>
    </source>
</reference>
<sequence>MAWILKFNSKGVMAIRQQINEDSTLFYAIAIQTNQPTLKLTSIAPSSCLLKFSTTTGIINKKIIRGM</sequence>
<protein>
    <submittedName>
        <fullName evidence="1">Uncharacterized protein</fullName>
    </submittedName>
</protein>
<accession>A0A0A9FDK6</accession>
<organism evidence="1">
    <name type="scientific">Arundo donax</name>
    <name type="common">Giant reed</name>
    <name type="synonym">Donax arundinaceus</name>
    <dbReference type="NCBI Taxonomy" id="35708"/>
    <lineage>
        <taxon>Eukaryota</taxon>
        <taxon>Viridiplantae</taxon>
        <taxon>Streptophyta</taxon>
        <taxon>Embryophyta</taxon>
        <taxon>Tracheophyta</taxon>
        <taxon>Spermatophyta</taxon>
        <taxon>Magnoliopsida</taxon>
        <taxon>Liliopsida</taxon>
        <taxon>Poales</taxon>
        <taxon>Poaceae</taxon>
        <taxon>PACMAD clade</taxon>
        <taxon>Arundinoideae</taxon>
        <taxon>Arundineae</taxon>
        <taxon>Arundo</taxon>
    </lineage>
</organism>
<proteinExistence type="predicted"/>
<dbReference type="AlphaFoldDB" id="A0A0A9FDK6"/>
<name>A0A0A9FDK6_ARUDO</name>
<reference evidence="1" key="2">
    <citation type="journal article" date="2015" name="Data Brief">
        <title>Shoot transcriptome of the giant reed, Arundo donax.</title>
        <authorList>
            <person name="Barrero R.A."/>
            <person name="Guerrero F.D."/>
            <person name="Moolhuijzen P."/>
            <person name="Goolsby J.A."/>
            <person name="Tidwell J."/>
            <person name="Bellgard S.E."/>
            <person name="Bellgard M.I."/>
        </authorList>
    </citation>
    <scope>NUCLEOTIDE SEQUENCE</scope>
    <source>
        <tissue evidence="1">Shoot tissue taken approximately 20 cm above the soil surface</tissue>
    </source>
</reference>
<evidence type="ECO:0000313" key="1">
    <source>
        <dbReference type="EMBL" id="JAE09309.1"/>
    </source>
</evidence>
<dbReference type="EMBL" id="GBRH01188587">
    <property type="protein sequence ID" value="JAE09309.1"/>
    <property type="molecule type" value="Transcribed_RNA"/>
</dbReference>